<accession>A0A2P2PSB9</accession>
<proteinExistence type="predicted"/>
<dbReference type="AlphaFoldDB" id="A0A2P2PSB9"/>
<sequence length="29" mass="3280">MNESSYAWIDLNFTLKSCIICTLSNRAAN</sequence>
<organism evidence="1">
    <name type="scientific">Rhizophora mucronata</name>
    <name type="common">Asiatic mangrove</name>
    <dbReference type="NCBI Taxonomy" id="61149"/>
    <lineage>
        <taxon>Eukaryota</taxon>
        <taxon>Viridiplantae</taxon>
        <taxon>Streptophyta</taxon>
        <taxon>Embryophyta</taxon>
        <taxon>Tracheophyta</taxon>
        <taxon>Spermatophyta</taxon>
        <taxon>Magnoliopsida</taxon>
        <taxon>eudicotyledons</taxon>
        <taxon>Gunneridae</taxon>
        <taxon>Pentapetalae</taxon>
        <taxon>rosids</taxon>
        <taxon>fabids</taxon>
        <taxon>Malpighiales</taxon>
        <taxon>Rhizophoraceae</taxon>
        <taxon>Rhizophora</taxon>
    </lineage>
</organism>
<reference evidence="1" key="1">
    <citation type="submission" date="2018-02" db="EMBL/GenBank/DDBJ databases">
        <title>Rhizophora mucronata_Transcriptome.</title>
        <authorList>
            <person name="Meera S.P."/>
            <person name="Sreeshan A."/>
            <person name="Augustine A."/>
        </authorList>
    </citation>
    <scope>NUCLEOTIDE SEQUENCE</scope>
    <source>
        <tissue evidence="1">Leaf</tissue>
    </source>
</reference>
<evidence type="ECO:0000313" key="1">
    <source>
        <dbReference type="EMBL" id="MBX57595.1"/>
    </source>
</evidence>
<name>A0A2P2PSB9_RHIMU</name>
<dbReference type="EMBL" id="GGEC01077111">
    <property type="protein sequence ID" value="MBX57595.1"/>
    <property type="molecule type" value="Transcribed_RNA"/>
</dbReference>
<protein>
    <submittedName>
        <fullName evidence="1">Uncharacterized protein</fullName>
    </submittedName>
</protein>